<evidence type="ECO:0000256" key="4">
    <source>
        <dbReference type="ARBA" id="ARBA00022807"/>
    </source>
</evidence>
<gene>
    <name evidence="6" type="ORF">ECRASSUSDP1_LOCUS20606</name>
</gene>
<evidence type="ECO:0000313" key="6">
    <source>
        <dbReference type="EMBL" id="CAI2379197.1"/>
    </source>
</evidence>
<feature type="domain" description="Ubiquitin-like protease family profile" evidence="5">
    <location>
        <begin position="1"/>
        <end position="156"/>
    </location>
</feature>
<evidence type="ECO:0000256" key="2">
    <source>
        <dbReference type="ARBA" id="ARBA00022670"/>
    </source>
</evidence>
<dbReference type="PANTHER" id="PTHR12606:SF141">
    <property type="entry name" value="GH15225P-RELATED"/>
    <property type="match status" value="1"/>
</dbReference>
<sequence>MVKLLQITPIKIFREEERRNVESSIVVESLVFERIKLYGRDEEWNKIDEIFEARARKQAKENINTIIMPVHCDESHWVLVLIKIEDTEIKVYDSNQCEESKDIEHAMPMLKKYCENSKWINLDKGKEFEIRTDIQCPQQKNSFDCGVYVCYFMYHLYRSSLLQSKIPSDSKAKRRTLKKALLEADLDLLRTA</sequence>
<dbReference type="GO" id="GO:0016926">
    <property type="term" value="P:protein desumoylation"/>
    <property type="evidence" value="ECO:0007669"/>
    <property type="project" value="TreeGrafter"/>
</dbReference>
<dbReference type="Pfam" id="PF02902">
    <property type="entry name" value="Peptidase_C48"/>
    <property type="match status" value="1"/>
</dbReference>
<keyword evidence="3" id="KW-0378">Hydrolase</keyword>
<comment type="similarity">
    <text evidence="1">Belongs to the peptidase C48 family.</text>
</comment>
<dbReference type="GO" id="GO:0006508">
    <property type="term" value="P:proteolysis"/>
    <property type="evidence" value="ECO:0007669"/>
    <property type="project" value="UniProtKB-KW"/>
</dbReference>
<dbReference type="Proteomes" id="UP001295684">
    <property type="component" value="Unassembled WGS sequence"/>
</dbReference>
<dbReference type="InterPro" id="IPR003653">
    <property type="entry name" value="Peptidase_C48_C"/>
</dbReference>
<keyword evidence="4" id="KW-0788">Thiol protease</keyword>
<dbReference type="PROSITE" id="PS50600">
    <property type="entry name" value="ULP_PROTEASE"/>
    <property type="match status" value="1"/>
</dbReference>
<accession>A0AAD1XUF1</accession>
<reference evidence="6" key="1">
    <citation type="submission" date="2023-07" db="EMBL/GenBank/DDBJ databases">
        <authorList>
            <consortium name="AG Swart"/>
            <person name="Singh M."/>
            <person name="Singh A."/>
            <person name="Seah K."/>
            <person name="Emmerich C."/>
        </authorList>
    </citation>
    <scope>NUCLEOTIDE SEQUENCE</scope>
    <source>
        <strain evidence="6">DP1</strain>
    </source>
</reference>
<evidence type="ECO:0000256" key="3">
    <source>
        <dbReference type="ARBA" id="ARBA00022801"/>
    </source>
</evidence>
<dbReference type="AlphaFoldDB" id="A0AAD1XUF1"/>
<protein>
    <recommendedName>
        <fullName evidence="5">Ubiquitin-like protease family profile domain-containing protein</fullName>
    </recommendedName>
</protein>
<keyword evidence="2" id="KW-0645">Protease</keyword>
<dbReference type="Gene3D" id="3.40.395.10">
    <property type="entry name" value="Adenoviral Proteinase, Chain A"/>
    <property type="match status" value="1"/>
</dbReference>
<dbReference type="GO" id="GO:0016929">
    <property type="term" value="F:deSUMOylase activity"/>
    <property type="evidence" value="ECO:0007669"/>
    <property type="project" value="TreeGrafter"/>
</dbReference>
<dbReference type="EMBL" id="CAMPGE010021018">
    <property type="protein sequence ID" value="CAI2379197.1"/>
    <property type="molecule type" value="Genomic_DNA"/>
</dbReference>
<name>A0AAD1XUF1_EUPCR</name>
<dbReference type="InterPro" id="IPR038765">
    <property type="entry name" value="Papain-like_cys_pep_sf"/>
</dbReference>
<evidence type="ECO:0000259" key="5">
    <source>
        <dbReference type="PROSITE" id="PS50600"/>
    </source>
</evidence>
<comment type="caution">
    <text evidence="6">The sequence shown here is derived from an EMBL/GenBank/DDBJ whole genome shotgun (WGS) entry which is preliminary data.</text>
</comment>
<dbReference type="GO" id="GO:0005634">
    <property type="term" value="C:nucleus"/>
    <property type="evidence" value="ECO:0007669"/>
    <property type="project" value="TreeGrafter"/>
</dbReference>
<organism evidence="6 7">
    <name type="scientific">Euplotes crassus</name>
    <dbReference type="NCBI Taxonomy" id="5936"/>
    <lineage>
        <taxon>Eukaryota</taxon>
        <taxon>Sar</taxon>
        <taxon>Alveolata</taxon>
        <taxon>Ciliophora</taxon>
        <taxon>Intramacronucleata</taxon>
        <taxon>Spirotrichea</taxon>
        <taxon>Hypotrichia</taxon>
        <taxon>Euplotida</taxon>
        <taxon>Euplotidae</taxon>
        <taxon>Moneuplotes</taxon>
    </lineage>
</organism>
<dbReference type="PANTHER" id="PTHR12606">
    <property type="entry name" value="SENTRIN/SUMO-SPECIFIC PROTEASE"/>
    <property type="match status" value="1"/>
</dbReference>
<dbReference type="SUPFAM" id="SSF54001">
    <property type="entry name" value="Cysteine proteinases"/>
    <property type="match status" value="1"/>
</dbReference>
<proteinExistence type="inferred from homology"/>
<evidence type="ECO:0000256" key="1">
    <source>
        <dbReference type="ARBA" id="ARBA00005234"/>
    </source>
</evidence>
<evidence type="ECO:0000313" key="7">
    <source>
        <dbReference type="Proteomes" id="UP001295684"/>
    </source>
</evidence>
<keyword evidence="7" id="KW-1185">Reference proteome</keyword>